<keyword evidence="2" id="KW-0964">Secreted</keyword>
<evidence type="ECO:0000256" key="7">
    <source>
        <dbReference type="ARBA" id="ARBA00023157"/>
    </source>
</evidence>
<comment type="subcellular location">
    <subcellularLocation>
        <location evidence="1">Secreted</location>
        <location evidence="1">Extracellular space</location>
        <location evidence="1">Extracellular matrix</location>
    </subcellularLocation>
</comment>
<comment type="similarity">
    <text evidence="9">Belongs to the fibril-associated collagens with interrupted helices (FACIT) family.</text>
</comment>
<dbReference type="SUPFAM" id="SSF49899">
    <property type="entry name" value="Concanavalin A-like lectins/glucanases"/>
    <property type="match status" value="1"/>
</dbReference>
<protein>
    <recommendedName>
        <fullName evidence="12">Collagen alpha-1(IX) chain</fullName>
    </recommendedName>
</protein>
<proteinExistence type="inferred from homology"/>
<dbReference type="Gene3D" id="2.60.120.200">
    <property type="match status" value="1"/>
</dbReference>
<organism evidence="14 15">
    <name type="scientific">Xenopus laevis</name>
    <name type="common">African clawed frog</name>
    <dbReference type="NCBI Taxonomy" id="8355"/>
    <lineage>
        <taxon>Eukaryota</taxon>
        <taxon>Metazoa</taxon>
        <taxon>Chordata</taxon>
        <taxon>Craniata</taxon>
        <taxon>Vertebrata</taxon>
        <taxon>Euteleostomi</taxon>
        <taxon>Amphibia</taxon>
        <taxon>Batrachia</taxon>
        <taxon>Anura</taxon>
        <taxon>Pipoidea</taxon>
        <taxon>Pipidae</taxon>
        <taxon>Xenopodinae</taxon>
        <taxon>Xenopus</taxon>
        <taxon>Xenopus</taxon>
    </lineage>
</organism>
<evidence type="ECO:0000313" key="15">
    <source>
        <dbReference type="Proteomes" id="UP000694892"/>
    </source>
</evidence>
<reference evidence="15" key="1">
    <citation type="journal article" date="2016" name="Nature">
        <title>Genome evolution in the allotetraploid frog Xenopus laevis.</title>
        <authorList>
            <person name="Session A.M."/>
            <person name="Uno Y."/>
            <person name="Kwon T."/>
            <person name="Chapman J.A."/>
            <person name="Toyoda A."/>
            <person name="Takahashi S."/>
            <person name="Fukui A."/>
            <person name="Hikosaka A."/>
            <person name="Suzuki A."/>
            <person name="Kondo M."/>
            <person name="van Heeringen S.J."/>
            <person name="Quigley I."/>
            <person name="Heinz S."/>
            <person name="Ogino H."/>
            <person name="Ochi H."/>
            <person name="Hellsten U."/>
            <person name="Lyons J.B."/>
            <person name="Simakov O."/>
            <person name="Putnam N."/>
            <person name="Stites J."/>
            <person name="Kuroki Y."/>
            <person name="Tanaka T."/>
            <person name="Michiue T."/>
            <person name="Watanabe M."/>
            <person name="Bogdanovic O."/>
            <person name="Lister R."/>
            <person name="Georgiou G."/>
            <person name="Paranjpe S.S."/>
            <person name="van Kruijsbergen I."/>
            <person name="Shu S."/>
            <person name="Carlson J."/>
            <person name="Kinoshita T."/>
            <person name="Ohta Y."/>
            <person name="Mawaribuchi S."/>
            <person name="Jenkins J."/>
            <person name="Grimwood J."/>
            <person name="Schmutz J."/>
            <person name="Mitros T."/>
            <person name="Mozaffari S.V."/>
            <person name="Suzuki Y."/>
            <person name="Haramoto Y."/>
            <person name="Yamamoto T.S."/>
            <person name="Takagi C."/>
            <person name="Heald R."/>
            <person name="Miller K."/>
            <person name="Haudenschild C."/>
            <person name="Kitzman J."/>
            <person name="Nakayama T."/>
            <person name="Izutsu Y."/>
            <person name="Robert J."/>
            <person name="Fortriede J."/>
            <person name="Burns K."/>
            <person name="Lotay V."/>
            <person name="Karimi K."/>
            <person name="Yasuoka Y."/>
            <person name="Dichmann D.S."/>
            <person name="Flajnik M.F."/>
            <person name="Houston D.W."/>
            <person name="Shendure J."/>
            <person name="DuPasquier L."/>
            <person name="Vize P.D."/>
            <person name="Zorn A.M."/>
            <person name="Ito M."/>
            <person name="Marcotte E.M."/>
            <person name="Wallingford J.B."/>
            <person name="Ito Y."/>
            <person name="Asashima M."/>
            <person name="Ueno N."/>
            <person name="Matsuda Y."/>
            <person name="Veenstra G.J."/>
            <person name="Fujiyama A."/>
            <person name="Harland R.M."/>
            <person name="Taira M."/>
            <person name="Rokhsar D.S."/>
        </authorList>
    </citation>
    <scope>NUCLEOTIDE SEQUENCE [LARGE SCALE GENOMIC DNA]</scope>
    <source>
        <strain evidence="15">J</strain>
    </source>
</reference>
<evidence type="ECO:0000256" key="3">
    <source>
        <dbReference type="ARBA" id="ARBA00022530"/>
    </source>
</evidence>
<evidence type="ECO:0000256" key="10">
    <source>
        <dbReference type="ARBA" id="ARBA00054091"/>
    </source>
</evidence>
<dbReference type="SMART" id="SM00210">
    <property type="entry name" value="TSPN"/>
    <property type="match status" value="1"/>
</dbReference>
<dbReference type="GO" id="GO:0005581">
    <property type="term" value="C:collagen trimer"/>
    <property type="evidence" value="ECO:0007669"/>
    <property type="project" value="UniProtKB-KW"/>
</dbReference>
<evidence type="ECO:0000256" key="12">
    <source>
        <dbReference type="ARBA" id="ARBA00074726"/>
    </source>
</evidence>
<dbReference type="InterPro" id="IPR013320">
    <property type="entry name" value="ConA-like_dom_sf"/>
</dbReference>
<keyword evidence="5" id="KW-0677">Repeat</keyword>
<dbReference type="FunFam" id="2.60.120.200:FF:000105">
    <property type="entry name" value="Collagen type IX alpha 1 chain"/>
    <property type="match status" value="1"/>
</dbReference>
<comment type="subunit">
    <text evidence="11">Heterotrimer of an alpha 1(IX), an alpha 2(IX) and an alpha 3(IX) chain.</text>
</comment>
<dbReference type="OMA" id="DCHAQPH"/>
<evidence type="ECO:0000256" key="5">
    <source>
        <dbReference type="ARBA" id="ARBA00022737"/>
    </source>
</evidence>
<comment type="function">
    <text evidence="10">Structural component of hyaline cartilage and vitreous of the eye.</text>
</comment>
<evidence type="ECO:0000256" key="1">
    <source>
        <dbReference type="ARBA" id="ARBA00004498"/>
    </source>
</evidence>
<evidence type="ECO:0000259" key="13">
    <source>
        <dbReference type="SMART" id="SM00210"/>
    </source>
</evidence>
<evidence type="ECO:0000256" key="4">
    <source>
        <dbReference type="ARBA" id="ARBA00022729"/>
    </source>
</evidence>
<feature type="domain" description="Thrombospondin-like N-terminal" evidence="13">
    <location>
        <begin position="50"/>
        <end position="235"/>
    </location>
</feature>
<dbReference type="InterPro" id="IPR048287">
    <property type="entry name" value="TSPN-like_N"/>
</dbReference>
<keyword evidence="6" id="KW-0176">Collagen</keyword>
<evidence type="ECO:0000256" key="11">
    <source>
        <dbReference type="ARBA" id="ARBA00063820"/>
    </source>
</evidence>
<evidence type="ECO:0000256" key="2">
    <source>
        <dbReference type="ARBA" id="ARBA00022525"/>
    </source>
</evidence>
<dbReference type="Proteomes" id="UP000694892">
    <property type="component" value="Chromosome 5L"/>
</dbReference>
<keyword evidence="4" id="KW-0732">Signal</keyword>
<evidence type="ECO:0000256" key="8">
    <source>
        <dbReference type="ARBA" id="ARBA00023278"/>
    </source>
</evidence>
<keyword evidence="8" id="KW-0379">Hydroxylation</keyword>
<evidence type="ECO:0000313" key="14">
    <source>
        <dbReference type="EMBL" id="OCT80577.1"/>
    </source>
</evidence>
<evidence type="ECO:0000256" key="9">
    <source>
        <dbReference type="ARBA" id="ARBA00049648"/>
    </source>
</evidence>
<gene>
    <name evidence="14" type="ORF">XELAEV_18027389mg</name>
</gene>
<dbReference type="EMBL" id="CM004474">
    <property type="protein sequence ID" value="OCT80577.1"/>
    <property type="molecule type" value="Genomic_DNA"/>
</dbReference>
<name>A0A974CXH8_XENLA</name>
<accession>A0A974CXH8</accession>
<sequence length="238" mass="27117">MKGIWKAPLALYIYSFLGPLVSATLEHYTRFPFNLKFSHVQHKCPPITEEQDDLPGFDLISKFQIDRAASVGAIKTVVGTSPFQVAYQLGTNVDFRIQTRYIYASGLPEVYSFMFTFRMRDGTQNKYWSIWQIVDSSGKQQAAINFNGPKKALEFVYKATDGKIHTVTFPNLPFLFNNKFHKVMFSVEKTKLTLFIDCIKVDTFTLVPRGKITVDGYTILGKLKNNHEIAVPVSVHPF</sequence>
<keyword evidence="7" id="KW-1015">Disulfide bond</keyword>
<dbReference type="GO" id="GO:0009887">
    <property type="term" value="P:animal organ morphogenesis"/>
    <property type="evidence" value="ECO:0007669"/>
    <property type="project" value="UniProtKB-ARBA"/>
</dbReference>
<keyword evidence="3" id="KW-0272">Extracellular matrix</keyword>
<dbReference type="AlphaFoldDB" id="A0A974CXH8"/>
<evidence type="ECO:0000256" key="6">
    <source>
        <dbReference type="ARBA" id="ARBA00023119"/>
    </source>
</evidence>